<feature type="chain" id="PRO_5039308748" evidence="1">
    <location>
        <begin position="17"/>
        <end position="443"/>
    </location>
</feature>
<dbReference type="EMBL" id="FRCF01000003">
    <property type="protein sequence ID" value="SHL86356.1"/>
    <property type="molecule type" value="Genomic_DNA"/>
</dbReference>
<dbReference type="AlphaFoldDB" id="A0A1M7E3V1"/>
<gene>
    <name evidence="2" type="ORF">SAMN02745189_01088</name>
</gene>
<feature type="signal peptide" evidence="1">
    <location>
        <begin position="1"/>
        <end position="16"/>
    </location>
</feature>
<keyword evidence="2" id="KW-0762">Sugar transport</keyword>
<dbReference type="Gene3D" id="3.40.190.10">
    <property type="entry name" value="Periplasmic binding protein-like II"/>
    <property type="match status" value="2"/>
</dbReference>
<reference evidence="2 3" key="1">
    <citation type="submission" date="2016-11" db="EMBL/GenBank/DDBJ databases">
        <authorList>
            <person name="Jaros S."/>
            <person name="Januszkiewicz K."/>
            <person name="Wedrychowicz H."/>
        </authorList>
    </citation>
    <scope>NUCLEOTIDE SEQUENCE [LARGE SCALE GENOMIC DNA]</scope>
    <source>
        <strain evidence="2 3">DSM 16010</strain>
    </source>
</reference>
<dbReference type="SUPFAM" id="SSF53850">
    <property type="entry name" value="Periplasmic binding protein-like II"/>
    <property type="match status" value="1"/>
</dbReference>
<dbReference type="InterPro" id="IPR006059">
    <property type="entry name" value="SBP"/>
</dbReference>
<dbReference type="CDD" id="cd14748">
    <property type="entry name" value="PBP2_UgpB"/>
    <property type="match status" value="1"/>
</dbReference>
<dbReference type="PANTHER" id="PTHR43649">
    <property type="entry name" value="ARABINOSE-BINDING PROTEIN-RELATED"/>
    <property type="match status" value="1"/>
</dbReference>
<evidence type="ECO:0000256" key="1">
    <source>
        <dbReference type="SAM" id="SignalP"/>
    </source>
</evidence>
<evidence type="ECO:0000313" key="2">
    <source>
        <dbReference type="EMBL" id="SHL86356.1"/>
    </source>
</evidence>
<accession>A0A1M7E3V1</accession>
<dbReference type="STRING" id="1123231.SAMN02745189_01088"/>
<dbReference type="PROSITE" id="PS51257">
    <property type="entry name" value="PROKAR_LIPOPROTEIN"/>
    <property type="match status" value="1"/>
</dbReference>
<keyword evidence="2" id="KW-0813">Transport</keyword>
<name>A0A1M7E3V1_9BACL</name>
<organism evidence="2 3">
    <name type="scientific">Lacicoccus alkaliphilus DSM 16010</name>
    <dbReference type="NCBI Taxonomy" id="1123231"/>
    <lineage>
        <taxon>Bacteria</taxon>
        <taxon>Bacillati</taxon>
        <taxon>Bacillota</taxon>
        <taxon>Bacilli</taxon>
        <taxon>Bacillales</taxon>
        <taxon>Salinicoccaceae</taxon>
        <taxon>Lacicoccus</taxon>
    </lineage>
</organism>
<dbReference type="OrthoDB" id="9795467at2"/>
<dbReference type="Proteomes" id="UP000184206">
    <property type="component" value="Unassembled WGS sequence"/>
</dbReference>
<dbReference type="PANTHER" id="PTHR43649:SF12">
    <property type="entry name" value="DIACETYLCHITOBIOSE BINDING PROTEIN DASA"/>
    <property type="match status" value="1"/>
</dbReference>
<dbReference type="InterPro" id="IPR050490">
    <property type="entry name" value="Bact_solute-bd_prot1"/>
</dbReference>
<proteinExistence type="predicted"/>
<dbReference type="Pfam" id="PF13416">
    <property type="entry name" value="SBP_bac_8"/>
    <property type="match status" value="1"/>
</dbReference>
<evidence type="ECO:0000313" key="3">
    <source>
        <dbReference type="Proteomes" id="UP000184206"/>
    </source>
</evidence>
<sequence>MRKVFFLIFLSTIILGACGGFSLGDGDTSSGGTGDPEDGTAQEETIVLDFWTFWGSEQRRPVIDQIIEDFNTSQDEIEVRHTYTPWGDIWTKNLAAIAAGDPPDVIINDIMTVKLRAEEGQIEPITEFVQDEVSGRFYDQMMDAAIHEDEIYALPFNTDTQILFYNKDLFEEVGLDPEQPPETWEELDEYAAQLDIEEEGTYERIGFYPLIGAGTDIWVLNALGENYLQDDGEVLIDTEPVHETFNWILDSQDKYGQNRITSVNSQFENAQQDPFMSGDVPMMVQNANYYVQLRDFAEDLNFGVAPLPERVPGNGNTSWGGGFVAEVPMGASNPEASYQFIEYLTSHEAQLYWAEQNFDLVAHEEAGVSAAGSGEFDDSGQEVYTQMIENMDETLLTPQPVIAPDYAGTVNPIFESIVSGNTDVESGLEQAQSELEQLVEDNR</sequence>
<keyword evidence="1" id="KW-0732">Signal</keyword>
<protein>
    <submittedName>
        <fullName evidence="2">Multiple sugar transport system substrate-binding protein</fullName>
    </submittedName>
</protein>
<keyword evidence="3" id="KW-1185">Reference proteome</keyword>